<keyword evidence="3" id="KW-0067">ATP-binding</keyword>
<dbReference type="InterPro" id="IPR011009">
    <property type="entry name" value="Kinase-like_dom_sf"/>
</dbReference>
<comment type="similarity">
    <text evidence="1">Belongs to the protein kinase superfamily. STE Ser/Thr protein kinase family. STE20 subfamily.</text>
</comment>
<dbReference type="SMART" id="SM00220">
    <property type="entry name" value="S_TKc"/>
    <property type="match status" value="1"/>
</dbReference>
<name>A0AAW1Q746_9CHLO</name>
<dbReference type="PANTHER" id="PTHR45832">
    <property type="entry name" value="SERINE/THREONINE-PROTEIN KINASE SAMKA-RELATED-RELATED"/>
    <property type="match status" value="1"/>
</dbReference>
<dbReference type="CDD" id="cd00180">
    <property type="entry name" value="PKc"/>
    <property type="match status" value="1"/>
</dbReference>
<sequence length="511" mass="55313">MAALLAWTCGNFRSKVPKPMKKTRREGKNKSTGKIRADVTAFPLTLCASPKFEQAQAFHTAIGCSEAGASSKGAQLQEVQLLNLEGTVGLVQQSIDVEDDAQAVSVSLVSQDGVCFAAFDVRTAGGTQACRATGLDGRLYTAAFRIKKIKYQGPSIERIQPSPPSLHATTGRGTCRESTIAEAPTCPLSDVNGAAEDKKASPGGESTTSTICSADALHYIYPADEDGPAHRYLVVERVYSCPGRGVAVFKAVLQRYDHKAGAFMRSGPLVAVKALRITGDGDNSSAIKHEVDMTQQLANTPYTIDSYGCCQAVDQLQQQWACLVLGWETGGTLAELVAKNAAAQGIHPTDLCVAEQTVHSILHGLTKGMEVLHSSVHRDLKLDNVLLSCAGLPRISDFGQTTVLKAGGRMTTRPCGTNMYQAVELAHERRMPDTAERRWLWQRHRAILYPDYGPTIDVFAIGYLVFALLTGDTPIHVSTALAKDGVGATHTFRADRIRTALYFEVWWLYLR</sequence>
<dbReference type="InterPro" id="IPR051931">
    <property type="entry name" value="PAK3-like"/>
</dbReference>
<dbReference type="SUPFAM" id="SSF56112">
    <property type="entry name" value="Protein kinase-like (PK-like)"/>
    <property type="match status" value="1"/>
</dbReference>
<evidence type="ECO:0000256" key="3">
    <source>
        <dbReference type="ARBA" id="ARBA00022840"/>
    </source>
</evidence>
<evidence type="ECO:0000256" key="1">
    <source>
        <dbReference type="ARBA" id="ARBA00008874"/>
    </source>
</evidence>
<dbReference type="Proteomes" id="UP001489004">
    <property type="component" value="Unassembled WGS sequence"/>
</dbReference>
<evidence type="ECO:0000259" key="5">
    <source>
        <dbReference type="PROSITE" id="PS50011"/>
    </source>
</evidence>
<reference evidence="6 7" key="1">
    <citation type="journal article" date="2024" name="Nat. Commun.">
        <title>Phylogenomics reveals the evolutionary origins of lichenization in chlorophyte algae.</title>
        <authorList>
            <person name="Puginier C."/>
            <person name="Libourel C."/>
            <person name="Otte J."/>
            <person name="Skaloud P."/>
            <person name="Haon M."/>
            <person name="Grisel S."/>
            <person name="Petersen M."/>
            <person name="Berrin J.G."/>
            <person name="Delaux P.M."/>
            <person name="Dal Grande F."/>
            <person name="Keller J."/>
        </authorList>
    </citation>
    <scope>NUCLEOTIDE SEQUENCE [LARGE SCALE GENOMIC DNA]</scope>
    <source>
        <strain evidence="6 7">SAG 2043</strain>
    </source>
</reference>
<dbReference type="PANTHER" id="PTHR45832:SF22">
    <property type="entry name" value="SERINE_THREONINE-PROTEIN KINASE SAMKA-RELATED"/>
    <property type="match status" value="1"/>
</dbReference>
<comment type="caution">
    <text evidence="6">The sequence shown here is derived from an EMBL/GenBank/DDBJ whole genome shotgun (WGS) entry which is preliminary data.</text>
</comment>
<feature type="domain" description="Protein kinase" evidence="5">
    <location>
        <begin position="238"/>
        <end position="511"/>
    </location>
</feature>
<dbReference type="GO" id="GO:0005524">
    <property type="term" value="F:ATP binding"/>
    <property type="evidence" value="ECO:0007669"/>
    <property type="project" value="UniProtKB-KW"/>
</dbReference>
<organism evidence="6 7">
    <name type="scientific">[Myrmecia] bisecta</name>
    <dbReference type="NCBI Taxonomy" id="41462"/>
    <lineage>
        <taxon>Eukaryota</taxon>
        <taxon>Viridiplantae</taxon>
        <taxon>Chlorophyta</taxon>
        <taxon>core chlorophytes</taxon>
        <taxon>Trebouxiophyceae</taxon>
        <taxon>Trebouxiales</taxon>
        <taxon>Trebouxiaceae</taxon>
        <taxon>Myrmecia</taxon>
    </lineage>
</organism>
<dbReference type="EMBL" id="JALJOR010000005">
    <property type="protein sequence ID" value="KAK9816751.1"/>
    <property type="molecule type" value="Genomic_DNA"/>
</dbReference>
<dbReference type="Pfam" id="PF00069">
    <property type="entry name" value="Pkinase"/>
    <property type="match status" value="1"/>
</dbReference>
<dbReference type="Gene3D" id="1.10.510.10">
    <property type="entry name" value="Transferase(Phosphotransferase) domain 1"/>
    <property type="match status" value="1"/>
</dbReference>
<proteinExistence type="inferred from homology"/>
<dbReference type="AlphaFoldDB" id="A0AAW1Q746"/>
<evidence type="ECO:0000256" key="2">
    <source>
        <dbReference type="ARBA" id="ARBA00022741"/>
    </source>
</evidence>
<dbReference type="GO" id="GO:0004672">
    <property type="term" value="F:protein kinase activity"/>
    <property type="evidence" value="ECO:0007669"/>
    <property type="project" value="InterPro"/>
</dbReference>
<evidence type="ECO:0000313" key="7">
    <source>
        <dbReference type="Proteomes" id="UP001489004"/>
    </source>
</evidence>
<keyword evidence="2" id="KW-0547">Nucleotide-binding</keyword>
<protein>
    <recommendedName>
        <fullName evidence="5">Protein kinase domain-containing protein</fullName>
    </recommendedName>
</protein>
<gene>
    <name evidence="6" type="ORF">WJX72_004598</name>
</gene>
<feature type="region of interest" description="Disordered" evidence="4">
    <location>
        <begin position="186"/>
        <end position="208"/>
    </location>
</feature>
<keyword evidence="7" id="KW-1185">Reference proteome</keyword>
<evidence type="ECO:0000256" key="4">
    <source>
        <dbReference type="SAM" id="MobiDB-lite"/>
    </source>
</evidence>
<dbReference type="InterPro" id="IPR000719">
    <property type="entry name" value="Prot_kinase_dom"/>
</dbReference>
<accession>A0AAW1Q746</accession>
<dbReference type="PROSITE" id="PS50011">
    <property type="entry name" value="PROTEIN_KINASE_DOM"/>
    <property type="match status" value="1"/>
</dbReference>
<evidence type="ECO:0000313" key="6">
    <source>
        <dbReference type="EMBL" id="KAK9816751.1"/>
    </source>
</evidence>